<dbReference type="InParanoid" id="A0BJI1"/>
<feature type="compositionally biased region" description="Polar residues" evidence="1">
    <location>
        <begin position="1"/>
        <end position="20"/>
    </location>
</feature>
<reference evidence="2 3" key="1">
    <citation type="journal article" date="2006" name="Nature">
        <title>Global trends of whole-genome duplications revealed by the ciliate Paramecium tetraurelia.</title>
        <authorList>
            <consortium name="Genoscope"/>
            <person name="Aury J.-M."/>
            <person name="Jaillon O."/>
            <person name="Duret L."/>
            <person name="Noel B."/>
            <person name="Jubin C."/>
            <person name="Porcel B.M."/>
            <person name="Segurens B."/>
            <person name="Daubin V."/>
            <person name="Anthouard V."/>
            <person name="Aiach N."/>
            <person name="Arnaiz O."/>
            <person name="Billaut A."/>
            <person name="Beisson J."/>
            <person name="Blanc I."/>
            <person name="Bouhouche K."/>
            <person name="Camara F."/>
            <person name="Duharcourt S."/>
            <person name="Guigo R."/>
            <person name="Gogendeau D."/>
            <person name="Katinka M."/>
            <person name="Keller A.-M."/>
            <person name="Kissmehl R."/>
            <person name="Klotz C."/>
            <person name="Koll F."/>
            <person name="Le Moue A."/>
            <person name="Lepere C."/>
            <person name="Malinsky S."/>
            <person name="Nowacki M."/>
            <person name="Nowak J.K."/>
            <person name="Plattner H."/>
            <person name="Poulain J."/>
            <person name="Ruiz F."/>
            <person name="Serrano V."/>
            <person name="Zagulski M."/>
            <person name="Dessen P."/>
            <person name="Betermier M."/>
            <person name="Weissenbach J."/>
            <person name="Scarpelli C."/>
            <person name="Schachter V."/>
            <person name="Sperling L."/>
            <person name="Meyer E."/>
            <person name="Cohen J."/>
            <person name="Wincker P."/>
        </authorList>
    </citation>
    <scope>NUCLEOTIDE SEQUENCE [LARGE SCALE GENOMIC DNA]</scope>
    <source>
        <strain evidence="2 3">Stock d4-2</strain>
    </source>
</reference>
<protein>
    <submittedName>
        <fullName evidence="2">Uncharacterized protein</fullName>
    </submittedName>
</protein>
<dbReference type="GeneID" id="5011880"/>
<dbReference type="KEGG" id="ptm:GSPATT00029326001"/>
<keyword evidence="3" id="KW-1185">Reference proteome</keyword>
<feature type="region of interest" description="Disordered" evidence="1">
    <location>
        <begin position="1"/>
        <end position="21"/>
    </location>
</feature>
<gene>
    <name evidence="2" type="ORF">GSPATT00029326001</name>
</gene>
<dbReference type="Proteomes" id="UP000000600">
    <property type="component" value="Unassembled WGS sequence"/>
</dbReference>
<sequence>MPSFIDNNQKNKLNPQSSNPYPIKPCLHIPINSGTPFSTINNRYNLKKADKTKSRFCPDPLISKEYERVLYEKFNEY</sequence>
<accession>A0BJI1</accession>
<dbReference type="AlphaFoldDB" id="A0BJI1"/>
<organism evidence="2 3">
    <name type="scientific">Paramecium tetraurelia</name>
    <dbReference type="NCBI Taxonomy" id="5888"/>
    <lineage>
        <taxon>Eukaryota</taxon>
        <taxon>Sar</taxon>
        <taxon>Alveolata</taxon>
        <taxon>Ciliophora</taxon>
        <taxon>Intramacronucleata</taxon>
        <taxon>Oligohymenophorea</taxon>
        <taxon>Peniculida</taxon>
        <taxon>Parameciidae</taxon>
        <taxon>Paramecium</taxon>
    </lineage>
</organism>
<evidence type="ECO:0000313" key="3">
    <source>
        <dbReference type="Proteomes" id="UP000000600"/>
    </source>
</evidence>
<dbReference type="RefSeq" id="XP_001426096.1">
    <property type="nucleotide sequence ID" value="XM_001426059.1"/>
</dbReference>
<evidence type="ECO:0000256" key="1">
    <source>
        <dbReference type="SAM" id="MobiDB-lite"/>
    </source>
</evidence>
<evidence type="ECO:0000313" key="2">
    <source>
        <dbReference type="EMBL" id="CAK58698.1"/>
    </source>
</evidence>
<dbReference type="EMBL" id="CT867998">
    <property type="protein sequence ID" value="CAK58698.1"/>
    <property type="molecule type" value="Genomic_DNA"/>
</dbReference>
<dbReference type="OrthoDB" id="10283471at2759"/>
<name>A0BJI1_PARTE</name>
<proteinExistence type="predicted"/>
<dbReference type="HOGENOM" id="CLU_2643312_0_0_1"/>